<comment type="caution">
    <text evidence="2">The sequence shown here is derived from an EMBL/GenBank/DDBJ whole genome shotgun (WGS) entry which is preliminary data.</text>
</comment>
<organism evidence="2 3">
    <name type="scientific">Sphingomonas lenta</name>
    <dbReference type="NCBI Taxonomy" id="1141887"/>
    <lineage>
        <taxon>Bacteria</taxon>
        <taxon>Pseudomonadati</taxon>
        <taxon>Pseudomonadota</taxon>
        <taxon>Alphaproteobacteria</taxon>
        <taxon>Sphingomonadales</taxon>
        <taxon>Sphingomonadaceae</taxon>
        <taxon>Sphingomonas</taxon>
    </lineage>
</organism>
<evidence type="ECO:0000313" key="3">
    <source>
        <dbReference type="Proteomes" id="UP000218151"/>
    </source>
</evidence>
<keyword evidence="3" id="KW-1185">Reference proteome</keyword>
<evidence type="ECO:0000313" key="2">
    <source>
        <dbReference type="EMBL" id="PAX06985.1"/>
    </source>
</evidence>
<reference evidence="3" key="1">
    <citation type="submission" date="2017-09" db="EMBL/GenBank/DDBJ databases">
        <authorList>
            <person name="Feng G."/>
            <person name="Zhu H."/>
        </authorList>
    </citation>
    <scope>NUCLEOTIDE SEQUENCE [LARGE SCALE GENOMIC DNA]</scope>
    <source>
        <strain evidence="3">1PNM-20</strain>
    </source>
</reference>
<dbReference type="InterPro" id="IPR057770">
    <property type="entry name" value="YscD/Y4YQ_C"/>
</dbReference>
<feature type="domain" description="YscD/Y4YQ C-terminal" evidence="1">
    <location>
        <begin position="320"/>
        <end position="371"/>
    </location>
</feature>
<sequence length="373" mass="38641">MTEATGPVLRVLTGRLAGTEKALPANGTVSIGHQFWQDVVIRDPATKGVAVDLAVDGDGAAQITVLSGEATMLGSELEAGRTAILPPYVPFSIGGVALAWGEPESERWGEAGGLAQATPAPALPPPDAKDQALAVLKEAGSDVRGVFRGRRAWALGAAGVLMVGAATALPAIDALGLRGDEATRVDRALAAAGLPALTVAPDPAGGVVVTGVVAREAERVRAQDVLRDSGLPGQISVQTSAELAQSVAALARTQNIQAQARPMGRTGVFLRTTPMRPDQRARLEQAVRTDLPLAGRLLLREDLVSAEDLAIRSVADLTKKVSSVIAGEPAYIQTVDGARYFPGAILPSGHRLLAIQPDAVHLEKNGRQLRLAT</sequence>
<dbReference type="OrthoDB" id="7179973at2"/>
<dbReference type="Pfam" id="PF23893">
    <property type="entry name" value="Y4YQ_C"/>
    <property type="match status" value="1"/>
</dbReference>
<evidence type="ECO:0000259" key="1">
    <source>
        <dbReference type="Pfam" id="PF23893"/>
    </source>
</evidence>
<proteinExistence type="predicted"/>
<dbReference type="RefSeq" id="WP_095998809.1">
    <property type="nucleotide sequence ID" value="NZ_NSLI01000004.1"/>
</dbReference>
<gene>
    <name evidence="2" type="ORF">CKY28_13030</name>
</gene>
<dbReference type="Proteomes" id="UP000218151">
    <property type="component" value="Unassembled WGS sequence"/>
</dbReference>
<dbReference type="AlphaFoldDB" id="A0A2A2SCQ5"/>
<protein>
    <recommendedName>
        <fullName evidence="1">YscD/Y4YQ C-terminal domain-containing protein</fullName>
    </recommendedName>
</protein>
<name>A0A2A2SCQ5_9SPHN</name>
<dbReference type="EMBL" id="NSLI01000004">
    <property type="protein sequence ID" value="PAX06985.1"/>
    <property type="molecule type" value="Genomic_DNA"/>
</dbReference>
<accession>A0A2A2SCQ5</accession>